<reference evidence="1 2" key="1">
    <citation type="submission" date="2024-05" db="EMBL/GenBank/DDBJ databases">
        <title>Genome sequencing and assembly of Indian major carp, Cirrhinus mrigala (Hamilton, 1822).</title>
        <authorList>
            <person name="Mohindra V."/>
            <person name="Chowdhury L.M."/>
            <person name="Lal K."/>
            <person name="Jena J.K."/>
        </authorList>
    </citation>
    <scope>NUCLEOTIDE SEQUENCE [LARGE SCALE GENOMIC DNA]</scope>
    <source>
        <strain evidence="1">CM1030</strain>
        <tissue evidence="1">Blood</tissue>
    </source>
</reference>
<evidence type="ECO:0000313" key="1">
    <source>
        <dbReference type="EMBL" id="KAL0155083.1"/>
    </source>
</evidence>
<dbReference type="EMBL" id="JAMKFB020000025">
    <property type="protein sequence ID" value="KAL0155083.1"/>
    <property type="molecule type" value="Genomic_DNA"/>
</dbReference>
<protein>
    <recommendedName>
        <fullName evidence="3">WW domain containing adaptor with coiled-coil</fullName>
    </recommendedName>
</protein>
<evidence type="ECO:0000313" key="2">
    <source>
        <dbReference type="Proteomes" id="UP001529510"/>
    </source>
</evidence>
<comment type="caution">
    <text evidence="1">The sequence shown here is derived from an EMBL/GenBank/DDBJ whole genome shotgun (WGS) entry which is preliminary data.</text>
</comment>
<gene>
    <name evidence="1" type="ORF">M9458_049346</name>
</gene>
<accession>A0ABD0N0P3</accession>
<evidence type="ECO:0008006" key="3">
    <source>
        <dbReference type="Google" id="ProtNLM"/>
    </source>
</evidence>
<feature type="non-terminal residue" evidence="1">
    <location>
        <position position="62"/>
    </location>
</feature>
<feature type="non-terminal residue" evidence="1">
    <location>
        <position position="1"/>
    </location>
</feature>
<name>A0ABD0N0P3_CIRMR</name>
<sequence length="62" mass="6435">KSLPALRLTLLNSQQSLTQLSQTSTTSTPLTVNTIKAPAPSTLPTTVSTIRPATALAPTTTM</sequence>
<dbReference type="Proteomes" id="UP001529510">
    <property type="component" value="Unassembled WGS sequence"/>
</dbReference>
<organism evidence="1 2">
    <name type="scientific">Cirrhinus mrigala</name>
    <name type="common">Mrigala</name>
    <dbReference type="NCBI Taxonomy" id="683832"/>
    <lineage>
        <taxon>Eukaryota</taxon>
        <taxon>Metazoa</taxon>
        <taxon>Chordata</taxon>
        <taxon>Craniata</taxon>
        <taxon>Vertebrata</taxon>
        <taxon>Euteleostomi</taxon>
        <taxon>Actinopterygii</taxon>
        <taxon>Neopterygii</taxon>
        <taxon>Teleostei</taxon>
        <taxon>Ostariophysi</taxon>
        <taxon>Cypriniformes</taxon>
        <taxon>Cyprinidae</taxon>
        <taxon>Labeoninae</taxon>
        <taxon>Labeonini</taxon>
        <taxon>Cirrhinus</taxon>
    </lineage>
</organism>
<dbReference type="AlphaFoldDB" id="A0ABD0N0P3"/>
<proteinExistence type="predicted"/>
<keyword evidence="2" id="KW-1185">Reference proteome</keyword>